<dbReference type="RefSeq" id="XP_030850863.1">
    <property type="nucleotide sequence ID" value="XM_030995003.1"/>
</dbReference>
<evidence type="ECO:0000259" key="3">
    <source>
        <dbReference type="PROSITE" id="PS50041"/>
    </source>
</evidence>
<dbReference type="Pfam" id="PF00059">
    <property type="entry name" value="Lectin_C"/>
    <property type="match status" value="1"/>
</dbReference>
<dbReference type="Proteomes" id="UP000007110">
    <property type="component" value="Unassembled WGS sequence"/>
</dbReference>
<keyword evidence="5" id="KW-1185">Reference proteome</keyword>
<reference evidence="5" key="1">
    <citation type="submission" date="2015-02" db="EMBL/GenBank/DDBJ databases">
        <title>Genome sequencing for Strongylocentrotus purpuratus.</title>
        <authorList>
            <person name="Murali S."/>
            <person name="Liu Y."/>
            <person name="Vee V."/>
            <person name="English A."/>
            <person name="Wang M."/>
            <person name="Skinner E."/>
            <person name="Han Y."/>
            <person name="Muzny D.M."/>
            <person name="Worley K.C."/>
            <person name="Gibbs R.A."/>
        </authorList>
    </citation>
    <scope>NUCLEOTIDE SEQUENCE</scope>
</reference>
<dbReference type="Gene3D" id="3.10.100.10">
    <property type="entry name" value="Mannose-Binding Protein A, subunit A"/>
    <property type="match status" value="1"/>
</dbReference>
<dbReference type="InterPro" id="IPR018378">
    <property type="entry name" value="C-type_lectin_CS"/>
</dbReference>
<dbReference type="KEGG" id="spu:105446729"/>
<feature type="chain" id="PRO_5029782049" description="C-type lectin domain-containing protein" evidence="2">
    <location>
        <begin position="24"/>
        <end position="174"/>
    </location>
</feature>
<keyword evidence="1" id="KW-1015">Disulfide bond</keyword>
<dbReference type="PRINTS" id="PR01504">
    <property type="entry name" value="PNCREATITSAP"/>
</dbReference>
<keyword evidence="2" id="KW-0732">Signal</keyword>
<dbReference type="OMA" id="HMENCAR"/>
<evidence type="ECO:0000313" key="5">
    <source>
        <dbReference type="Proteomes" id="UP000007110"/>
    </source>
</evidence>
<dbReference type="InterPro" id="IPR050111">
    <property type="entry name" value="C-type_lectin/snaclec_domain"/>
</dbReference>
<protein>
    <recommendedName>
        <fullName evidence="3">C-type lectin domain-containing protein</fullName>
    </recommendedName>
</protein>
<dbReference type="EnsemblMetazoa" id="XM_030995003">
    <property type="protein sequence ID" value="XP_030850863"/>
    <property type="gene ID" value="LOC105446729"/>
</dbReference>
<feature type="domain" description="C-type lectin" evidence="3">
    <location>
        <begin position="38"/>
        <end position="170"/>
    </location>
</feature>
<dbReference type="InterPro" id="IPR016187">
    <property type="entry name" value="CTDL_fold"/>
</dbReference>
<sequence length="174" mass="19550">MGAMELPIASLLLLFVTFEAVAAVSYCPPFWTHYELDHGIFCYRFFGKRATWSEAEVTCAGFSSCKGEEMAHIVSMTSAEEEMFITEYRQSISGMYGGGDPGMWIGFSDRGDEGQWGWLDKSPVNYTNWHRGEPSDSAHMENCARQIVPMMGIAVWVDSSCNEKHPYVCKMPAQ</sequence>
<dbReference type="PANTHER" id="PTHR22803">
    <property type="entry name" value="MANNOSE, PHOSPHOLIPASE, LECTIN RECEPTOR RELATED"/>
    <property type="match status" value="1"/>
</dbReference>
<dbReference type="InParanoid" id="A0A7M7PF93"/>
<name>A0A7M7PF93_STRPU</name>
<dbReference type="InterPro" id="IPR016186">
    <property type="entry name" value="C-type_lectin-like/link_sf"/>
</dbReference>
<dbReference type="SMART" id="SM00034">
    <property type="entry name" value="CLECT"/>
    <property type="match status" value="1"/>
</dbReference>
<dbReference type="GeneID" id="105446729"/>
<dbReference type="PROSITE" id="PS00615">
    <property type="entry name" value="C_TYPE_LECTIN_1"/>
    <property type="match status" value="1"/>
</dbReference>
<dbReference type="InterPro" id="IPR001304">
    <property type="entry name" value="C-type_lectin-like"/>
</dbReference>
<dbReference type="OrthoDB" id="418245at2759"/>
<evidence type="ECO:0000256" key="2">
    <source>
        <dbReference type="SAM" id="SignalP"/>
    </source>
</evidence>
<evidence type="ECO:0000256" key="1">
    <source>
        <dbReference type="ARBA" id="ARBA00023157"/>
    </source>
</evidence>
<evidence type="ECO:0000313" key="4">
    <source>
        <dbReference type="EnsemblMetazoa" id="XP_030850863"/>
    </source>
</evidence>
<feature type="signal peptide" evidence="2">
    <location>
        <begin position="1"/>
        <end position="23"/>
    </location>
</feature>
<accession>A0A7M7PF93</accession>
<organism evidence="4 5">
    <name type="scientific">Strongylocentrotus purpuratus</name>
    <name type="common">Purple sea urchin</name>
    <dbReference type="NCBI Taxonomy" id="7668"/>
    <lineage>
        <taxon>Eukaryota</taxon>
        <taxon>Metazoa</taxon>
        <taxon>Echinodermata</taxon>
        <taxon>Eleutherozoa</taxon>
        <taxon>Echinozoa</taxon>
        <taxon>Echinoidea</taxon>
        <taxon>Euechinoidea</taxon>
        <taxon>Echinacea</taxon>
        <taxon>Camarodonta</taxon>
        <taxon>Echinidea</taxon>
        <taxon>Strongylocentrotidae</taxon>
        <taxon>Strongylocentrotus</taxon>
    </lineage>
</organism>
<dbReference type="AlphaFoldDB" id="A0A7M7PF93"/>
<dbReference type="PROSITE" id="PS50041">
    <property type="entry name" value="C_TYPE_LECTIN_2"/>
    <property type="match status" value="1"/>
</dbReference>
<reference evidence="4" key="2">
    <citation type="submission" date="2021-01" db="UniProtKB">
        <authorList>
            <consortium name="EnsemblMetazoa"/>
        </authorList>
    </citation>
    <scope>IDENTIFICATION</scope>
</reference>
<dbReference type="SUPFAM" id="SSF56436">
    <property type="entry name" value="C-type lectin-like"/>
    <property type="match status" value="1"/>
</dbReference>
<proteinExistence type="predicted"/>